<gene>
    <name evidence="2" type="ORF">H4696_003365</name>
</gene>
<feature type="transmembrane region" description="Helical" evidence="1">
    <location>
        <begin position="226"/>
        <end position="248"/>
    </location>
</feature>
<keyword evidence="1" id="KW-0812">Transmembrane</keyword>
<evidence type="ECO:0000313" key="2">
    <source>
        <dbReference type="EMBL" id="MBE1496265.1"/>
    </source>
</evidence>
<sequence>MVVEGPARPVTLDQPTVAEVQAARSWLARRGVAADRLTRLLALRVGSRVRARRSYPVYGLLLGSVWGVVILPPVPVPARFVVVGAVYAVFPVLQWGRVRPRERVAAGLAAAGARPSLRAAAAQVGWWYLASVVITFGGGAVLCVATFVSSPAAGAGWAAALALGAGSVALVLVPALHAPVIAEDETSLGVDAALRAQSALLFAQPAGFTLLAWIDFAATWPSVPPWFSVRVGYIGLAFATLVAAAFSFRRRYRRVPSSGDGTVAR</sequence>
<evidence type="ECO:0000256" key="1">
    <source>
        <dbReference type="SAM" id="Phobius"/>
    </source>
</evidence>
<organism evidence="2 3">
    <name type="scientific">Amycolatopsis lexingtonensis</name>
    <dbReference type="NCBI Taxonomy" id="218822"/>
    <lineage>
        <taxon>Bacteria</taxon>
        <taxon>Bacillati</taxon>
        <taxon>Actinomycetota</taxon>
        <taxon>Actinomycetes</taxon>
        <taxon>Pseudonocardiales</taxon>
        <taxon>Pseudonocardiaceae</taxon>
        <taxon>Amycolatopsis</taxon>
    </lineage>
</organism>
<accession>A0ABR9HZC7</accession>
<dbReference type="RefSeq" id="WP_086858394.1">
    <property type="nucleotide sequence ID" value="NZ_JADBEG010000001.1"/>
</dbReference>
<feature type="transmembrane region" description="Helical" evidence="1">
    <location>
        <begin position="154"/>
        <end position="178"/>
    </location>
</feature>
<keyword evidence="1" id="KW-0472">Membrane</keyword>
<reference evidence="2 3" key="1">
    <citation type="submission" date="2020-10" db="EMBL/GenBank/DDBJ databases">
        <title>Sequencing the genomes of 1000 actinobacteria strains.</title>
        <authorList>
            <person name="Klenk H.-P."/>
        </authorList>
    </citation>
    <scope>NUCLEOTIDE SEQUENCE [LARGE SCALE GENOMIC DNA]</scope>
    <source>
        <strain evidence="2 3">DSM 44653</strain>
    </source>
</reference>
<feature type="transmembrane region" description="Helical" evidence="1">
    <location>
        <begin position="55"/>
        <end position="72"/>
    </location>
</feature>
<dbReference type="EMBL" id="JADBEG010000001">
    <property type="protein sequence ID" value="MBE1496265.1"/>
    <property type="molecule type" value="Genomic_DNA"/>
</dbReference>
<keyword evidence="1" id="KW-1133">Transmembrane helix</keyword>
<comment type="caution">
    <text evidence="2">The sequence shown here is derived from an EMBL/GenBank/DDBJ whole genome shotgun (WGS) entry which is preliminary data.</text>
</comment>
<name>A0ABR9HZC7_9PSEU</name>
<evidence type="ECO:0000313" key="3">
    <source>
        <dbReference type="Proteomes" id="UP000631670"/>
    </source>
</evidence>
<feature type="transmembrane region" description="Helical" evidence="1">
    <location>
        <begin position="78"/>
        <end position="96"/>
    </location>
</feature>
<proteinExistence type="predicted"/>
<keyword evidence="3" id="KW-1185">Reference proteome</keyword>
<dbReference type="Proteomes" id="UP000631670">
    <property type="component" value="Unassembled WGS sequence"/>
</dbReference>
<protein>
    <submittedName>
        <fullName evidence="2">Uncharacterized protein</fullName>
    </submittedName>
</protein>
<feature type="transmembrane region" description="Helical" evidence="1">
    <location>
        <begin position="199"/>
        <end position="220"/>
    </location>
</feature>
<feature type="transmembrane region" description="Helical" evidence="1">
    <location>
        <begin position="126"/>
        <end position="148"/>
    </location>
</feature>